<dbReference type="SUPFAM" id="SSF48439">
    <property type="entry name" value="Protein prenylyltransferase"/>
    <property type="match status" value="1"/>
</dbReference>
<organism evidence="14 15">
    <name type="scientific">Xenopus laevis</name>
    <name type="common">African clawed frog</name>
    <dbReference type="NCBI Taxonomy" id="8355"/>
    <lineage>
        <taxon>Eukaryota</taxon>
        <taxon>Metazoa</taxon>
        <taxon>Chordata</taxon>
        <taxon>Craniata</taxon>
        <taxon>Vertebrata</taxon>
        <taxon>Euteleostomi</taxon>
        <taxon>Amphibia</taxon>
        <taxon>Batrachia</taxon>
        <taxon>Anura</taxon>
        <taxon>Pipoidea</taxon>
        <taxon>Pipidae</taxon>
        <taxon>Xenopodinae</taxon>
        <taxon>Xenopus</taxon>
        <taxon>Xenopus</taxon>
    </lineage>
</organism>
<dbReference type="InterPro" id="IPR002088">
    <property type="entry name" value="Prenyl_trans_a"/>
</dbReference>
<keyword evidence="6" id="KW-0808">Transferase</keyword>
<gene>
    <name evidence="14" type="ORF">XELAEV_18006147mg</name>
</gene>
<evidence type="ECO:0000256" key="10">
    <source>
        <dbReference type="ARBA" id="ARBA00041392"/>
    </source>
</evidence>
<evidence type="ECO:0000256" key="1">
    <source>
        <dbReference type="ARBA" id="ARBA00001946"/>
    </source>
</evidence>
<dbReference type="EMBL" id="CM004466">
    <property type="protein sequence ID" value="OCU00373.1"/>
    <property type="molecule type" value="Genomic_DNA"/>
</dbReference>
<evidence type="ECO:0000256" key="13">
    <source>
        <dbReference type="ARBA" id="ARBA00043219"/>
    </source>
</evidence>
<keyword evidence="7" id="KW-0677">Repeat</keyword>
<evidence type="ECO:0000256" key="5">
    <source>
        <dbReference type="ARBA" id="ARBA00022602"/>
    </source>
</evidence>
<evidence type="ECO:0000256" key="12">
    <source>
        <dbReference type="ARBA" id="ARBA00043086"/>
    </source>
</evidence>
<dbReference type="PANTHER" id="PTHR11129">
    <property type="entry name" value="PROTEIN FARNESYLTRANSFERASE ALPHA SUBUNIT/RAB GERANYLGERANYL TRANSFERASE ALPHA SUBUNIT"/>
    <property type="match status" value="1"/>
</dbReference>
<evidence type="ECO:0000256" key="6">
    <source>
        <dbReference type="ARBA" id="ARBA00022679"/>
    </source>
</evidence>
<evidence type="ECO:0000313" key="14">
    <source>
        <dbReference type="EMBL" id="OCU00373.1"/>
    </source>
</evidence>
<dbReference type="Proteomes" id="UP000694892">
    <property type="component" value="Chromosome 1L"/>
</dbReference>
<reference evidence="15" key="1">
    <citation type="journal article" date="2016" name="Nature">
        <title>Genome evolution in the allotetraploid frog Xenopus laevis.</title>
        <authorList>
            <person name="Session A.M."/>
            <person name="Uno Y."/>
            <person name="Kwon T."/>
            <person name="Chapman J.A."/>
            <person name="Toyoda A."/>
            <person name="Takahashi S."/>
            <person name="Fukui A."/>
            <person name="Hikosaka A."/>
            <person name="Suzuki A."/>
            <person name="Kondo M."/>
            <person name="van Heeringen S.J."/>
            <person name="Quigley I."/>
            <person name="Heinz S."/>
            <person name="Ogino H."/>
            <person name="Ochi H."/>
            <person name="Hellsten U."/>
            <person name="Lyons J.B."/>
            <person name="Simakov O."/>
            <person name="Putnam N."/>
            <person name="Stites J."/>
            <person name="Kuroki Y."/>
            <person name="Tanaka T."/>
            <person name="Michiue T."/>
            <person name="Watanabe M."/>
            <person name="Bogdanovic O."/>
            <person name="Lister R."/>
            <person name="Georgiou G."/>
            <person name="Paranjpe S.S."/>
            <person name="van Kruijsbergen I."/>
            <person name="Shu S."/>
            <person name="Carlson J."/>
            <person name="Kinoshita T."/>
            <person name="Ohta Y."/>
            <person name="Mawaribuchi S."/>
            <person name="Jenkins J."/>
            <person name="Grimwood J."/>
            <person name="Schmutz J."/>
            <person name="Mitros T."/>
            <person name="Mozaffari S.V."/>
            <person name="Suzuki Y."/>
            <person name="Haramoto Y."/>
            <person name="Yamamoto T.S."/>
            <person name="Takagi C."/>
            <person name="Heald R."/>
            <person name="Miller K."/>
            <person name="Haudenschild C."/>
            <person name="Kitzman J."/>
            <person name="Nakayama T."/>
            <person name="Izutsu Y."/>
            <person name="Robert J."/>
            <person name="Fortriede J."/>
            <person name="Burns K."/>
            <person name="Lotay V."/>
            <person name="Karimi K."/>
            <person name="Yasuoka Y."/>
            <person name="Dichmann D.S."/>
            <person name="Flajnik M.F."/>
            <person name="Houston D.W."/>
            <person name="Shendure J."/>
            <person name="DuPasquier L."/>
            <person name="Vize P.D."/>
            <person name="Zorn A.M."/>
            <person name="Ito M."/>
            <person name="Marcotte E.M."/>
            <person name="Wallingford J.B."/>
            <person name="Ito Y."/>
            <person name="Asashima M."/>
            <person name="Ueno N."/>
            <person name="Matsuda Y."/>
            <person name="Veenstra G.J."/>
            <person name="Fujiyama A."/>
            <person name="Harland R.M."/>
            <person name="Taira M."/>
            <person name="Rokhsar D.S."/>
        </authorList>
    </citation>
    <scope>NUCLEOTIDE SEQUENCE [LARGE SCALE GENOMIC DNA]</scope>
    <source>
        <strain evidence="15">J</strain>
    </source>
</reference>
<dbReference type="Pfam" id="PF01239">
    <property type="entry name" value="PPTA"/>
    <property type="match status" value="1"/>
</dbReference>
<protein>
    <recommendedName>
        <fullName evidence="9">Protein farnesyltransferase/geranylgeranyltransferase type-1 subunit alpha</fullName>
        <ecNumber evidence="4">2.5.1.58</ecNumber>
        <ecNumber evidence="3">2.5.1.59</ecNumber>
    </recommendedName>
    <alternativeName>
        <fullName evidence="12">CAAX farnesyltransferase subunit alpha</fullName>
    </alternativeName>
    <alternativeName>
        <fullName evidence="11">FTase-alpha</fullName>
    </alternativeName>
    <alternativeName>
        <fullName evidence="10">Ras proteins prenyltransferase subunit alpha</fullName>
    </alternativeName>
    <alternativeName>
        <fullName evidence="13">Type I protein geranyl-geranyltransferase subunit alpha</fullName>
    </alternativeName>
</protein>
<accession>A0A974DZ04</accession>
<proteinExistence type="inferred from homology"/>
<evidence type="ECO:0000256" key="2">
    <source>
        <dbReference type="ARBA" id="ARBA00006734"/>
    </source>
</evidence>
<comment type="cofactor">
    <cofactor evidence="1">
        <name>Mg(2+)</name>
        <dbReference type="ChEBI" id="CHEBI:18420"/>
    </cofactor>
</comment>
<dbReference type="EC" id="2.5.1.58" evidence="4"/>
<dbReference type="GO" id="GO:0005953">
    <property type="term" value="C:CAAX-protein geranylgeranyltransferase complex"/>
    <property type="evidence" value="ECO:0007669"/>
    <property type="project" value="TreeGrafter"/>
</dbReference>
<dbReference type="PROSITE" id="PS51147">
    <property type="entry name" value="PFTA"/>
    <property type="match status" value="1"/>
</dbReference>
<evidence type="ECO:0000256" key="7">
    <source>
        <dbReference type="ARBA" id="ARBA00022737"/>
    </source>
</evidence>
<comment type="similarity">
    <text evidence="2">Belongs to the protein prenyltransferase subunit alpha family.</text>
</comment>
<dbReference type="AlphaFoldDB" id="A0A974DZ04"/>
<sequence length="184" mass="22037">MLHENILYRDRKEWANVKSLPQDYGPHLVVQIVYSEKFRDVYDYFRTVLQSDERSERAFKLTTDAIELNAANNTVWDLREEMNYITAIIEEQPKNYQVWHHRRVFVELLKDPSAEILQERGMSEYPNLLEQIQCFQQTHSSPYLNMLEKKCQNVEDTLKCALVLCEILAKEKDTIRKEYWPYIG</sequence>
<evidence type="ECO:0000256" key="4">
    <source>
        <dbReference type="ARBA" id="ARBA00012702"/>
    </source>
</evidence>
<keyword evidence="8" id="KW-0460">Magnesium</keyword>
<name>A0A974DZ04_XENLA</name>
<dbReference type="GO" id="GO:0004662">
    <property type="term" value="F:CAAX-protein geranylgeranyltransferase activity"/>
    <property type="evidence" value="ECO:0007669"/>
    <property type="project" value="UniProtKB-EC"/>
</dbReference>
<evidence type="ECO:0000313" key="15">
    <source>
        <dbReference type="Proteomes" id="UP000694892"/>
    </source>
</evidence>
<evidence type="ECO:0000256" key="9">
    <source>
        <dbReference type="ARBA" id="ARBA00040965"/>
    </source>
</evidence>
<dbReference type="GO" id="GO:0005965">
    <property type="term" value="C:protein farnesyltransferase complex"/>
    <property type="evidence" value="ECO:0007669"/>
    <property type="project" value="TreeGrafter"/>
</dbReference>
<evidence type="ECO:0000256" key="11">
    <source>
        <dbReference type="ARBA" id="ARBA00042436"/>
    </source>
</evidence>
<dbReference type="PANTHER" id="PTHR11129:SF1">
    <property type="entry name" value="PROTEIN FARNESYLTRANSFERASE_GERANYLGERANYLTRANSFERASE TYPE-1 SUBUNIT ALPHA"/>
    <property type="match status" value="1"/>
</dbReference>
<keyword evidence="5" id="KW-0637">Prenyltransferase</keyword>
<dbReference type="Gene3D" id="1.25.40.120">
    <property type="entry name" value="Protein prenylyltransferase"/>
    <property type="match status" value="2"/>
</dbReference>
<dbReference type="EC" id="2.5.1.59" evidence="3"/>
<evidence type="ECO:0000256" key="8">
    <source>
        <dbReference type="ARBA" id="ARBA00022842"/>
    </source>
</evidence>
<evidence type="ECO:0000256" key="3">
    <source>
        <dbReference type="ARBA" id="ARBA00012700"/>
    </source>
</evidence>
<dbReference type="GO" id="GO:0004660">
    <property type="term" value="F:protein farnesyltransferase activity"/>
    <property type="evidence" value="ECO:0007669"/>
    <property type="project" value="UniProtKB-EC"/>
</dbReference>